<dbReference type="InterPro" id="IPR001365">
    <property type="entry name" value="A_deaminase_dom"/>
</dbReference>
<keyword evidence="8" id="KW-0378">Hydrolase</keyword>
<sequence>MEVSLHRRHAVVVCLLLCCLAGGLSSPDPRHREALIQLEVSMQTGGQVVLTDAEKRLDALLFKMKQEEVSRADFPPAMHFFRARDVISTSPIFKLLQKMPKGGALHVHDFAMVEVEWLPPAALARCSPWTLLENLRAKMVNSTELDNSLMANMTLFTEQDPELVYPSQDVIWEIFEQCFLALWGLVTYAPVFRDYYYQGLSQFYRDNVMYMEVRALLPEIYELDGSTHDPAWTLKTYQEVTRQFTAEHPDFFGVRMIYTINRGVNASMMAGAVEEAMKLQRDFPDIMAGFDMVGHEDSGRPLWYFKDALSLPAKRGVTLPYFFHAGETDLEGSEVDQNLLDALLFNTSRIGHGFALLRHPVAKGLSRKRGVAVEVCPISNQVMKLVKDLRNHPAAALMSENHPLVISSDDPGMFGSSGLSYDFYEAFVGFGGMRSNLGSLIELAINSIRYSSLTPKQQQKALALWQRKWDKFVSENDF</sequence>
<dbReference type="EC" id="3.5.4.4" evidence="4"/>
<dbReference type="GO" id="GO:0006154">
    <property type="term" value="P:adenosine catabolic process"/>
    <property type="evidence" value="ECO:0007669"/>
    <property type="project" value="InterPro"/>
</dbReference>
<evidence type="ECO:0000256" key="1">
    <source>
        <dbReference type="ARBA" id="ARBA00001947"/>
    </source>
</evidence>
<dbReference type="InterPro" id="IPR013659">
    <property type="entry name" value="A_deaminase_N"/>
</dbReference>
<dbReference type="GO" id="GO:0046872">
    <property type="term" value="F:metal ion binding"/>
    <property type="evidence" value="ECO:0007669"/>
    <property type="project" value="UniProtKB-KW"/>
</dbReference>
<evidence type="ECO:0000256" key="7">
    <source>
        <dbReference type="ARBA" id="ARBA00022729"/>
    </source>
</evidence>
<comment type="catalytic activity">
    <reaction evidence="9">
        <text>adenosine + H2O + H(+) = inosine + NH4(+)</text>
        <dbReference type="Rhea" id="RHEA:24408"/>
        <dbReference type="ChEBI" id="CHEBI:15377"/>
        <dbReference type="ChEBI" id="CHEBI:15378"/>
        <dbReference type="ChEBI" id="CHEBI:16335"/>
        <dbReference type="ChEBI" id="CHEBI:17596"/>
        <dbReference type="ChEBI" id="CHEBI:28938"/>
        <dbReference type="EC" id="3.5.4.4"/>
    </reaction>
</comment>
<evidence type="ECO:0000313" key="13">
    <source>
        <dbReference type="EMBL" id="KAK1887164.1"/>
    </source>
</evidence>
<dbReference type="PANTHER" id="PTHR11409:SF45">
    <property type="entry name" value="ADENOSINE DEAMINASE 2-A"/>
    <property type="match status" value="1"/>
</dbReference>
<dbReference type="GO" id="GO:0046103">
    <property type="term" value="P:inosine biosynthetic process"/>
    <property type="evidence" value="ECO:0007669"/>
    <property type="project" value="TreeGrafter"/>
</dbReference>
<feature type="domain" description="Adenosine/AMP deaminase N-terminal" evidence="12">
    <location>
        <begin position="30"/>
        <end position="96"/>
    </location>
</feature>
<dbReference type="FunFam" id="3.20.20.140:FF:000017">
    <property type="entry name" value="Adenosine deaminase 2"/>
    <property type="match status" value="1"/>
</dbReference>
<feature type="domain" description="Adenosine deaminase" evidence="11">
    <location>
        <begin position="173"/>
        <end position="462"/>
    </location>
</feature>
<accession>A0AAD9F2Y4</accession>
<dbReference type="Gene3D" id="3.20.20.140">
    <property type="entry name" value="Metal-dependent hydrolases"/>
    <property type="match status" value="1"/>
</dbReference>
<protein>
    <recommendedName>
        <fullName evidence="4">adenosine deaminase</fullName>
        <ecNumber evidence="4">3.5.4.4</ecNumber>
    </recommendedName>
</protein>
<evidence type="ECO:0000256" key="6">
    <source>
        <dbReference type="ARBA" id="ARBA00022723"/>
    </source>
</evidence>
<evidence type="ECO:0000256" key="3">
    <source>
        <dbReference type="ARBA" id="ARBA00006083"/>
    </source>
</evidence>
<feature type="chain" id="PRO_5041978286" description="adenosine deaminase" evidence="10">
    <location>
        <begin position="26"/>
        <end position="478"/>
    </location>
</feature>
<proteinExistence type="inferred from homology"/>
<dbReference type="GO" id="GO:0005615">
    <property type="term" value="C:extracellular space"/>
    <property type="evidence" value="ECO:0007669"/>
    <property type="project" value="InterPro"/>
</dbReference>
<keyword evidence="7 10" id="KW-0732">Signal</keyword>
<dbReference type="CDD" id="cd01321">
    <property type="entry name" value="ADGF"/>
    <property type="match status" value="1"/>
</dbReference>
<evidence type="ECO:0000256" key="8">
    <source>
        <dbReference type="ARBA" id="ARBA00022801"/>
    </source>
</evidence>
<evidence type="ECO:0000256" key="4">
    <source>
        <dbReference type="ARBA" id="ARBA00012784"/>
    </source>
</evidence>
<evidence type="ECO:0000313" key="14">
    <source>
        <dbReference type="Proteomes" id="UP001228049"/>
    </source>
</evidence>
<dbReference type="InterPro" id="IPR006331">
    <property type="entry name" value="ADGF"/>
</dbReference>
<gene>
    <name evidence="13" type="ORF">KUDE01_027957</name>
</gene>
<organism evidence="13 14">
    <name type="scientific">Dissostichus eleginoides</name>
    <name type="common">Patagonian toothfish</name>
    <name type="synonym">Dissostichus amissus</name>
    <dbReference type="NCBI Taxonomy" id="100907"/>
    <lineage>
        <taxon>Eukaryota</taxon>
        <taxon>Metazoa</taxon>
        <taxon>Chordata</taxon>
        <taxon>Craniata</taxon>
        <taxon>Vertebrata</taxon>
        <taxon>Euteleostomi</taxon>
        <taxon>Actinopterygii</taxon>
        <taxon>Neopterygii</taxon>
        <taxon>Teleostei</taxon>
        <taxon>Neoteleostei</taxon>
        <taxon>Acanthomorphata</taxon>
        <taxon>Eupercaria</taxon>
        <taxon>Perciformes</taxon>
        <taxon>Notothenioidei</taxon>
        <taxon>Nototheniidae</taxon>
        <taxon>Dissostichus</taxon>
    </lineage>
</organism>
<evidence type="ECO:0000259" key="12">
    <source>
        <dbReference type="Pfam" id="PF08451"/>
    </source>
</evidence>
<dbReference type="InterPro" id="IPR006330">
    <property type="entry name" value="Ado/ade_deaminase"/>
</dbReference>
<dbReference type="GO" id="GO:0004000">
    <property type="term" value="F:adenosine deaminase activity"/>
    <property type="evidence" value="ECO:0007669"/>
    <property type="project" value="InterPro"/>
</dbReference>
<evidence type="ECO:0000256" key="5">
    <source>
        <dbReference type="ARBA" id="ARBA00022525"/>
    </source>
</evidence>
<dbReference type="PANTHER" id="PTHR11409">
    <property type="entry name" value="ADENOSINE DEAMINASE"/>
    <property type="match status" value="1"/>
</dbReference>
<comment type="similarity">
    <text evidence="3">Belongs to the metallo-dependent hydrolases superfamily. Adenosine and AMP deaminases family. ADGF subfamily.</text>
</comment>
<name>A0AAD9F2Y4_DISEL</name>
<dbReference type="InterPro" id="IPR032466">
    <property type="entry name" value="Metal_Hydrolase"/>
</dbReference>
<dbReference type="Pfam" id="PF00962">
    <property type="entry name" value="A_deaminase"/>
    <property type="match status" value="1"/>
</dbReference>
<evidence type="ECO:0000256" key="2">
    <source>
        <dbReference type="ARBA" id="ARBA00004613"/>
    </source>
</evidence>
<comment type="cofactor">
    <cofactor evidence="1">
        <name>Zn(2+)</name>
        <dbReference type="ChEBI" id="CHEBI:29105"/>
    </cofactor>
</comment>
<evidence type="ECO:0000256" key="9">
    <source>
        <dbReference type="ARBA" id="ARBA00047764"/>
    </source>
</evidence>
<dbReference type="EMBL" id="JASDAP010000018">
    <property type="protein sequence ID" value="KAK1887164.1"/>
    <property type="molecule type" value="Genomic_DNA"/>
</dbReference>
<comment type="subcellular location">
    <subcellularLocation>
        <location evidence="2">Secreted</location>
    </subcellularLocation>
</comment>
<reference evidence="13" key="1">
    <citation type="submission" date="2023-04" db="EMBL/GenBank/DDBJ databases">
        <title>Chromosome-level genome of Chaenocephalus aceratus.</title>
        <authorList>
            <person name="Park H."/>
        </authorList>
    </citation>
    <scope>NUCLEOTIDE SEQUENCE</scope>
    <source>
        <strain evidence="13">DE</strain>
        <tissue evidence="13">Muscle</tissue>
    </source>
</reference>
<dbReference type="NCBIfam" id="TIGR01431">
    <property type="entry name" value="adm_rel"/>
    <property type="match status" value="1"/>
</dbReference>
<dbReference type="SUPFAM" id="SSF51556">
    <property type="entry name" value="Metallo-dependent hydrolases"/>
    <property type="match status" value="1"/>
</dbReference>
<evidence type="ECO:0000259" key="11">
    <source>
        <dbReference type="Pfam" id="PF00962"/>
    </source>
</evidence>
<keyword evidence="14" id="KW-1185">Reference proteome</keyword>
<keyword evidence="5" id="KW-0964">Secreted</keyword>
<dbReference type="Proteomes" id="UP001228049">
    <property type="component" value="Unassembled WGS sequence"/>
</dbReference>
<keyword evidence="6" id="KW-0479">Metal-binding</keyword>
<feature type="signal peptide" evidence="10">
    <location>
        <begin position="1"/>
        <end position="25"/>
    </location>
</feature>
<comment type="caution">
    <text evidence="13">The sequence shown here is derived from an EMBL/GenBank/DDBJ whole genome shotgun (WGS) entry which is preliminary data.</text>
</comment>
<dbReference type="Pfam" id="PF08451">
    <property type="entry name" value="A_deaminase_N"/>
    <property type="match status" value="1"/>
</dbReference>
<dbReference type="AlphaFoldDB" id="A0AAD9F2Y4"/>
<evidence type="ECO:0000256" key="10">
    <source>
        <dbReference type="SAM" id="SignalP"/>
    </source>
</evidence>